<keyword evidence="1" id="KW-0472">Membrane</keyword>
<dbReference type="InterPro" id="IPR012373">
    <property type="entry name" value="Ferrdict_sens_TM"/>
</dbReference>
<dbReference type="EMBL" id="JBHSDU010000015">
    <property type="protein sequence ID" value="MFC4313744.1"/>
    <property type="molecule type" value="Genomic_DNA"/>
</dbReference>
<feature type="domain" description="FecR protein" evidence="2">
    <location>
        <begin position="109"/>
        <end position="201"/>
    </location>
</feature>
<dbReference type="Proteomes" id="UP001595904">
    <property type="component" value="Unassembled WGS sequence"/>
</dbReference>
<organism evidence="3 4">
    <name type="scientific">Steroidobacter flavus</name>
    <dbReference type="NCBI Taxonomy" id="1842136"/>
    <lineage>
        <taxon>Bacteria</taxon>
        <taxon>Pseudomonadati</taxon>
        <taxon>Pseudomonadota</taxon>
        <taxon>Gammaproteobacteria</taxon>
        <taxon>Steroidobacterales</taxon>
        <taxon>Steroidobacteraceae</taxon>
        <taxon>Steroidobacter</taxon>
    </lineage>
</organism>
<keyword evidence="1" id="KW-0812">Transmembrane</keyword>
<evidence type="ECO:0000259" key="2">
    <source>
        <dbReference type="Pfam" id="PF04773"/>
    </source>
</evidence>
<keyword evidence="4" id="KW-1185">Reference proteome</keyword>
<dbReference type="InterPro" id="IPR006860">
    <property type="entry name" value="FecR"/>
</dbReference>
<name>A0ABV8T1L8_9GAMM</name>
<dbReference type="PIRSF" id="PIRSF018266">
    <property type="entry name" value="FecR"/>
    <property type="match status" value="1"/>
</dbReference>
<feature type="transmembrane region" description="Helical" evidence="1">
    <location>
        <begin position="81"/>
        <end position="100"/>
    </location>
</feature>
<evidence type="ECO:0000256" key="1">
    <source>
        <dbReference type="SAM" id="Phobius"/>
    </source>
</evidence>
<comment type="caution">
    <text evidence="3">The sequence shown here is derived from an EMBL/GenBank/DDBJ whole genome shotgun (WGS) entry which is preliminary data.</text>
</comment>
<dbReference type="PANTHER" id="PTHR30273">
    <property type="entry name" value="PERIPLASMIC SIGNAL SENSOR AND SIGMA FACTOR ACTIVATOR FECR-RELATED"/>
    <property type="match status" value="1"/>
</dbReference>
<keyword evidence="1" id="KW-1133">Transmembrane helix</keyword>
<dbReference type="PANTHER" id="PTHR30273:SF2">
    <property type="entry name" value="PROTEIN FECR"/>
    <property type="match status" value="1"/>
</dbReference>
<proteinExistence type="predicted"/>
<accession>A0ABV8T1L8</accession>
<dbReference type="Gene3D" id="2.60.120.1440">
    <property type="match status" value="1"/>
</dbReference>
<gene>
    <name evidence="3" type="ORF">ACFPN2_32015</name>
</gene>
<sequence length="311" mass="34904">MTEGTDTAVRQAAQHWVARLASREIRAEEMREFRLWHDASEQHSEAFRSERYRWLQLERTREVFERSIARDKERARQRRRIWMPVGGAIAAMLVMFIAIGNPVHWLQADHATHVGEIRAWDLPDGSKAWLSSDSAIDVAYDANTRRIRLLKGEAWFDVRHAPERPFIVAADDVEAVAKGTAFSVTRANRGVSVEVTKGIVEVRRDGATAAELTAGMAADLDADAARVHAFTEADALSWRERKIALNDLSLDDALAEIERYRTGRILLLGEGQAQSVSAILTLDRLDEGLEAIATSHGLSVLHLTPWLTIVR</sequence>
<protein>
    <submittedName>
        <fullName evidence="3">FecR family protein</fullName>
    </submittedName>
</protein>
<reference evidence="4" key="1">
    <citation type="journal article" date="2019" name="Int. J. Syst. Evol. Microbiol.">
        <title>The Global Catalogue of Microorganisms (GCM) 10K type strain sequencing project: providing services to taxonomists for standard genome sequencing and annotation.</title>
        <authorList>
            <consortium name="The Broad Institute Genomics Platform"/>
            <consortium name="The Broad Institute Genome Sequencing Center for Infectious Disease"/>
            <person name="Wu L."/>
            <person name="Ma J."/>
        </authorList>
    </citation>
    <scope>NUCLEOTIDE SEQUENCE [LARGE SCALE GENOMIC DNA]</scope>
    <source>
        <strain evidence="4">CGMCC 1.10759</strain>
    </source>
</reference>
<evidence type="ECO:0000313" key="3">
    <source>
        <dbReference type="EMBL" id="MFC4313744.1"/>
    </source>
</evidence>
<dbReference type="RefSeq" id="WP_380604337.1">
    <property type="nucleotide sequence ID" value="NZ_JBHSDU010000015.1"/>
</dbReference>
<evidence type="ECO:0000313" key="4">
    <source>
        <dbReference type="Proteomes" id="UP001595904"/>
    </source>
</evidence>
<dbReference type="Pfam" id="PF04773">
    <property type="entry name" value="FecR"/>
    <property type="match status" value="1"/>
</dbReference>